<dbReference type="SMART" id="SM00014">
    <property type="entry name" value="acidPPc"/>
    <property type="match status" value="1"/>
</dbReference>
<feature type="transmembrane region" description="Helical" evidence="1">
    <location>
        <begin position="183"/>
        <end position="203"/>
    </location>
</feature>
<name>A0ABT4IHK6_9EURY</name>
<feature type="transmembrane region" description="Helical" evidence="1">
    <location>
        <begin position="215"/>
        <end position="239"/>
    </location>
</feature>
<dbReference type="PANTHER" id="PTHR14969">
    <property type="entry name" value="SPHINGOSINE-1-PHOSPHATE PHOSPHOHYDROLASE"/>
    <property type="match status" value="1"/>
</dbReference>
<feature type="domain" description="Phosphatidic acid phosphatase type 2/haloperoxidase" evidence="2">
    <location>
        <begin position="54"/>
        <end position="169"/>
    </location>
</feature>
<dbReference type="InterPro" id="IPR000326">
    <property type="entry name" value="PAP2/HPO"/>
</dbReference>
<protein>
    <submittedName>
        <fullName evidence="3">Phosphatase PAP2 family protein</fullName>
    </submittedName>
</protein>
<keyword evidence="1" id="KW-0472">Membrane</keyword>
<dbReference type="Gene3D" id="1.20.144.10">
    <property type="entry name" value="Phosphatidic acid phosphatase type 2/haloperoxidase"/>
    <property type="match status" value="1"/>
</dbReference>
<proteinExistence type="predicted"/>
<feature type="transmembrane region" description="Helical" evidence="1">
    <location>
        <begin position="152"/>
        <end position="171"/>
    </location>
</feature>
<dbReference type="Proteomes" id="UP001141422">
    <property type="component" value="Unassembled WGS sequence"/>
</dbReference>
<dbReference type="EMBL" id="JAPTGB010000018">
    <property type="protein sequence ID" value="MCZ0861220.1"/>
    <property type="molecule type" value="Genomic_DNA"/>
</dbReference>
<dbReference type="InterPro" id="IPR036938">
    <property type="entry name" value="PAP2/HPO_sf"/>
</dbReference>
<comment type="caution">
    <text evidence="3">The sequence shown here is derived from an EMBL/GenBank/DDBJ whole genome shotgun (WGS) entry which is preliminary data.</text>
</comment>
<evidence type="ECO:0000259" key="2">
    <source>
        <dbReference type="SMART" id="SM00014"/>
    </source>
</evidence>
<evidence type="ECO:0000313" key="4">
    <source>
        <dbReference type="Proteomes" id="UP001141422"/>
    </source>
</evidence>
<gene>
    <name evidence="3" type="ORF">O0S10_08305</name>
</gene>
<organism evidence="3 4">
    <name type="scientific">Methanocorpusculum petauri</name>
    <dbReference type="NCBI Taxonomy" id="3002863"/>
    <lineage>
        <taxon>Archaea</taxon>
        <taxon>Methanobacteriati</taxon>
        <taxon>Methanobacteriota</taxon>
        <taxon>Stenosarchaea group</taxon>
        <taxon>Methanomicrobia</taxon>
        <taxon>Methanomicrobiales</taxon>
        <taxon>Methanocorpusculaceae</taxon>
        <taxon>Methanocorpusculum</taxon>
    </lineage>
</organism>
<keyword evidence="4" id="KW-1185">Reference proteome</keyword>
<dbReference type="PANTHER" id="PTHR14969:SF13">
    <property type="entry name" value="AT30094P"/>
    <property type="match status" value="1"/>
</dbReference>
<feature type="transmembrane region" description="Helical" evidence="1">
    <location>
        <begin position="260"/>
        <end position="281"/>
    </location>
</feature>
<evidence type="ECO:0000256" key="1">
    <source>
        <dbReference type="SAM" id="Phobius"/>
    </source>
</evidence>
<feature type="transmembrane region" description="Helical" evidence="1">
    <location>
        <begin position="126"/>
        <end position="146"/>
    </location>
</feature>
<dbReference type="RefSeq" id="WP_268925411.1">
    <property type="nucleotide sequence ID" value="NZ_JAPTGB010000018.1"/>
</dbReference>
<dbReference type="SUPFAM" id="SSF48317">
    <property type="entry name" value="Acid phosphatase/Vanadium-dependent haloperoxidase"/>
    <property type="match status" value="1"/>
</dbReference>
<keyword evidence="1" id="KW-0812">Transmembrane</keyword>
<feature type="transmembrane region" description="Helical" evidence="1">
    <location>
        <begin position="25"/>
        <end position="50"/>
    </location>
</feature>
<dbReference type="Pfam" id="PF01569">
    <property type="entry name" value="PAP2"/>
    <property type="match status" value="1"/>
</dbReference>
<feature type="transmembrane region" description="Helical" evidence="1">
    <location>
        <begin position="287"/>
        <end position="309"/>
    </location>
</feature>
<evidence type="ECO:0000313" key="3">
    <source>
        <dbReference type="EMBL" id="MCZ0861220.1"/>
    </source>
</evidence>
<keyword evidence="1" id="KW-1133">Transmembrane helix</keyword>
<sequence length="315" mass="35129">MYTGIDLLLYLQAYRLSAPEIIDNFFHLISHPFLTGLLPVLVMAVIYWCYDKRAGTYMAFSIFSIDICSHFLKLLLYVPRPWILQPAIHPTAEAVSGAGGFSCPSGHTTSAAAFFGSLAVVFRKPVFVPVLCILAIVLIGFSRMYLGVHTPVDVLLGLALAGFFLWLNWHLLKCIDRNPQMDWVVTLISMAIILLLVACVLFRPYPAIEGVGPEVVAHAFNAFFLPIGWFCGFLFGWLVERRKIHFTIPLKTAPRILRGFGGLLFLLVLQTGFSACFPPLLGIEIGQFLSGILLGLFISAGYPWLLCFVRKKRID</sequence>
<accession>A0ABT4IHK6</accession>
<reference evidence="3" key="1">
    <citation type="submission" date="2022-12" db="EMBL/GenBank/DDBJ databases">
        <title>Isolation and characterisation of novel Methanocorpusculum spp. from native Australian herbivores indicates the genus is ancestrally host-associated.</title>
        <authorList>
            <person name="Volmer J.G."/>
            <person name="Soo R.M."/>
            <person name="Evans P.N."/>
            <person name="Hoedt E.C."/>
            <person name="Astorga Alsina A.L."/>
            <person name="Woodcroft B.J."/>
            <person name="Tyson G.W."/>
            <person name="Hugenholtz P."/>
            <person name="Morrison M."/>
        </authorList>
    </citation>
    <scope>NUCLEOTIDE SEQUENCE</scope>
    <source>
        <strain evidence="3">MG</strain>
    </source>
</reference>